<dbReference type="InterPro" id="IPR017926">
    <property type="entry name" value="GATASE"/>
</dbReference>
<dbReference type="PRINTS" id="PR00096">
    <property type="entry name" value="GATASE"/>
</dbReference>
<dbReference type="CDD" id="cd01742">
    <property type="entry name" value="GATase1_GMP_Synthase"/>
    <property type="match status" value="1"/>
</dbReference>
<dbReference type="GO" id="GO:0003921">
    <property type="term" value="F:GMP synthase activity"/>
    <property type="evidence" value="ECO:0007669"/>
    <property type="project" value="InterPro"/>
</dbReference>
<feature type="binding site" evidence="10">
    <location>
        <begin position="242"/>
        <end position="248"/>
    </location>
    <ligand>
        <name>ATP</name>
        <dbReference type="ChEBI" id="CHEBI:30616"/>
    </ligand>
</feature>
<dbReference type="SUPFAM" id="SSF52402">
    <property type="entry name" value="Adenine nucleotide alpha hydrolases-like"/>
    <property type="match status" value="1"/>
</dbReference>
<dbReference type="Gene3D" id="3.30.300.10">
    <property type="match status" value="1"/>
</dbReference>
<dbReference type="AlphaFoldDB" id="C2BER4"/>
<gene>
    <name evidence="9 12" type="primary">guaA</name>
    <name evidence="12" type="ORF">HMPREF0072_0834</name>
</gene>
<dbReference type="InterPro" id="IPR029062">
    <property type="entry name" value="Class_I_gatase-like"/>
</dbReference>
<dbReference type="PROSITE" id="PS51273">
    <property type="entry name" value="GATASE_TYPE_1"/>
    <property type="match status" value="1"/>
</dbReference>
<evidence type="ECO:0000256" key="4">
    <source>
        <dbReference type="ARBA" id="ARBA00022741"/>
    </source>
</evidence>
<accession>C2BER4</accession>
<dbReference type="PROSITE" id="PS51553">
    <property type="entry name" value="GMPS_ATP_PPASE"/>
    <property type="match status" value="1"/>
</dbReference>
<dbReference type="EC" id="6.3.5.2" evidence="9"/>
<keyword evidence="8 9" id="KW-0315">Glutamine amidotransferase</keyword>
<dbReference type="FunFam" id="3.40.50.620:FF:000001">
    <property type="entry name" value="GMP synthase [glutamine-hydrolyzing]"/>
    <property type="match status" value="1"/>
</dbReference>
<evidence type="ECO:0000313" key="13">
    <source>
        <dbReference type="Proteomes" id="UP000005984"/>
    </source>
</evidence>
<protein>
    <recommendedName>
        <fullName evidence="9">GMP synthase [glutamine-hydrolyzing]</fullName>
        <ecNumber evidence="9">6.3.5.2</ecNumber>
    </recommendedName>
    <alternativeName>
        <fullName evidence="9">GMP synthetase</fullName>
    </alternativeName>
    <alternativeName>
        <fullName evidence="9">Glutamine amidotransferase</fullName>
    </alternativeName>
</protein>
<dbReference type="GO" id="GO:0005524">
    <property type="term" value="F:ATP binding"/>
    <property type="evidence" value="ECO:0007669"/>
    <property type="project" value="UniProtKB-UniRule"/>
</dbReference>
<comment type="subunit">
    <text evidence="9">Homodimer.</text>
</comment>
<dbReference type="Pfam" id="PF02540">
    <property type="entry name" value="NAD_synthase"/>
    <property type="match status" value="1"/>
</dbReference>
<dbReference type="GO" id="GO:0005829">
    <property type="term" value="C:cytosol"/>
    <property type="evidence" value="ECO:0007669"/>
    <property type="project" value="TreeGrafter"/>
</dbReference>
<dbReference type="InterPro" id="IPR014729">
    <property type="entry name" value="Rossmann-like_a/b/a_fold"/>
</dbReference>
<comment type="catalytic activity">
    <reaction evidence="9">
        <text>XMP + L-glutamine + ATP + H2O = GMP + L-glutamate + AMP + diphosphate + 2 H(+)</text>
        <dbReference type="Rhea" id="RHEA:11680"/>
        <dbReference type="ChEBI" id="CHEBI:15377"/>
        <dbReference type="ChEBI" id="CHEBI:15378"/>
        <dbReference type="ChEBI" id="CHEBI:29985"/>
        <dbReference type="ChEBI" id="CHEBI:30616"/>
        <dbReference type="ChEBI" id="CHEBI:33019"/>
        <dbReference type="ChEBI" id="CHEBI:57464"/>
        <dbReference type="ChEBI" id="CHEBI:58115"/>
        <dbReference type="ChEBI" id="CHEBI:58359"/>
        <dbReference type="ChEBI" id="CHEBI:456215"/>
        <dbReference type="EC" id="6.3.5.2"/>
    </reaction>
</comment>
<sequence>MKNSQRKGKKRAKTQEGKTMSKEKILVLNFGGQYDQLIVRRVREMGVFAELHECDTDLKDLDLNNLAGIILTGGPQSVNNEESPRADEKIFDLGVPVLGICYGHQFINFVFGGEVETPNLAEYGKTELQVDTNSELFKNIPEESIIWMNHRDRVAKIADGFKATAKTANTEIAAMENDKKQIYSVQFHPEVVHSEYGREILENFVLNICQAEKTWKMADFATEIIEEIKNKYAGEKMICGLSGGVDSSVAATIVSKAIGDKLQCIFVDHGLLRKDEAKSVMETYKNLGLNVKMVDKSKEFLDLLKGVSDPETKRKIIGNHFVEVFEEEAKKIGGASYLVQGTIYPDVIESGKDKASVIKSHHNVGGLPEDMDFKGLVEPLRMLFKDEVRAVGEAIGIPHDMVWRQPFPGPGLGIRVMGDITEDKLRIVRETDAILREEVKNFGLNEDIWQYFTVWTPIKTVGVKGDARSYDNVVAIRAVTSTDAMTVEAANLPYDLLQTLSNRMINEVEGVGRIVYDITSKPPGTIEWE</sequence>
<feature type="active site" description="Nucleophile" evidence="9">
    <location>
        <position position="101"/>
    </location>
</feature>
<comment type="function">
    <text evidence="1 9">Catalyzes the synthesis of GMP from XMP.</text>
</comment>
<dbReference type="PANTHER" id="PTHR11922:SF2">
    <property type="entry name" value="GMP SYNTHASE [GLUTAMINE-HYDROLYZING]"/>
    <property type="match status" value="1"/>
</dbReference>
<name>C2BER4_9FIRM</name>
<dbReference type="InterPro" id="IPR025777">
    <property type="entry name" value="GMPS_ATP_PPase_dom"/>
</dbReference>
<keyword evidence="6 9" id="KW-0658">Purine biosynthesis</keyword>
<evidence type="ECO:0000256" key="9">
    <source>
        <dbReference type="HAMAP-Rule" id="MF_00344"/>
    </source>
</evidence>
<dbReference type="Gene3D" id="3.40.50.620">
    <property type="entry name" value="HUPs"/>
    <property type="match status" value="1"/>
</dbReference>
<dbReference type="EMBL" id="ABYO01000191">
    <property type="protein sequence ID" value="EEI86576.1"/>
    <property type="molecule type" value="Genomic_DNA"/>
</dbReference>
<organism evidence="12 13">
    <name type="scientific">Anaerococcus lactolyticus ATCC 51172</name>
    <dbReference type="NCBI Taxonomy" id="525254"/>
    <lineage>
        <taxon>Bacteria</taxon>
        <taxon>Bacillati</taxon>
        <taxon>Bacillota</taxon>
        <taxon>Tissierellia</taxon>
        <taxon>Tissierellales</taxon>
        <taxon>Peptoniphilaceae</taxon>
        <taxon>Anaerococcus</taxon>
    </lineage>
</organism>
<dbReference type="eggNOG" id="COG0519">
    <property type="taxonomic scope" value="Bacteria"/>
</dbReference>
<comment type="pathway">
    <text evidence="2 9">Purine metabolism; GMP biosynthesis; GMP from XMP (L-Gln route): step 1/1.</text>
</comment>
<evidence type="ECO:0000256" key="8">
    <source>
        <dbReference type="ARBA" id="ARBA00022962"/>
    </source>
</evidence>
<evidence type="ECO:0000256" key="7">
    <source>
        <dbReference type="ARBA" id="ARBA00022840"/>
    </source>
</evidence>
<dbReference type="UniPathway" id="UPA00189">
    <property type="reaction ID" value="UER00296"/>
</dbReference>
<comment type="caution">
    <text evidence="12">The sequence shown here is derived from an EMBL/GenBank/DDBJ whole genome shotgun (WGS) entry which is preliminary data.</text>
</comment>
<dbReference type="InterPro" id="IPR001674">
    <property type="entry name" value="GMP_synth_C"/>
</dbReference>
<dbReference type="NCBIfam" id="TIGR00884">
    <property type="entry name" value="guaA_Cterm"/>
    <property type="match status" value="1"/>
</dbReference>
<dbReference type="Pfam" id="PF00117">
    <property type="entry name" value="GATase"/>
    <property type="match status" value="1"/>
</dbReference>
<dbReference type="InterPro" id="IPR022955">
    <property type="entry name" value="GMP_synthase"/>
</dbReference>
<dbReference type="NCBIfam" id="NF000848">
    <property type="entry name" value="PRK00074.1"/>
    <property type="match status" value="1"/>
</dbReference>
<dbReference type="PRINTS" id="PR00097">
    <property type="entry name" value="ANTSNTHASEII"/>
</dbReference>
<keyword evidence="7 9" id="KW-0067">ATP-binding</keyword>
<keyword evidence="4 9" id="KW-0547">Nucleotide-binding</keyword>
<dbReference type="Proteomes" id="UP000005984">
    <property type="component" value="Unassembled WGS sequence"/>
</dbReference>
<evidence type="ECO:0000256" key="3">
    <source>
        <dbReference type="ARBA" id="ARBA00022598"/>
    </source>
</evidence>
<dbReference type="InterPro" id="IPR004739">
    <property type="entry name" value="GMP_synth_GATase"/>
</dbReference>
<feature type="active site" evidence="9">
    <location>
        <position position="190"/>
    </location>
</feature>
<dbReference type="Gene3D" id="3.40.50.880">
    <property type="match status" value="1"/>
</dbReference>
<feature type="domain" description="GMPS ATP-PPase" evidence="11">
    <location>
        <begin position="215"/>
        <end position="404"/>
    </location>
</feature>
<dbReference type="HOGENOM" id="CLU_014340_0_5_9"/>
<evidence type="ECO:0000256" key="6">
    <source>
        <dbReference type="ARBA" id="ARBA00022755"/>
    </source>
</evidence>
<keyword evidence="13" id="KW-1185">Reference proteome</keyword>
<dbReference type="FunFam" id="3.40.50.880:FF:000001">
    <property type="entry name" value="GMP synthase [glutamine-hydrolyzing]"/>
    <property type="match status" value="1"/>
</dbReference>
<dbReference type="HAMAP" id="MF_00344">
    <property type="entry name" value="GMP_synthase"/>
    <property type="match status" value="1"/>
</dbReference>
<dbReference type="PANTHER" id="PTHR11922">
    <property type="entry name" value="GMP SYNTHASE-RELATED"/>
    <property type="match status" value="1"/>
</dbReference>
<evidence type="ECO:0000256" key="1">
    <source>
        <dbReference type="ARBA" id="ARBA00002332"/>
    </source>
</evidence>
<evidence type="ECO:0000259" key="11">
    <source>
        <dbReference type="PROSITE" id="PS51553"/>
    </source>
</evidence>
<reference evidence="12 13" key="1">
    <citation type="submission" date="2008-10" db="EMBL/GenBank/DDBJ databases">
        <authorList>
            <person name="Qin X."/>
            <person name="Bachman B."/>
            <person name="Battles P."/>
            <person name="Bell A."/>
            <person name="Bess C."/>
            <person name="Bickham C."/>
            <person name="Chaboub L."/>
            <person name="Chen D."/>
            <person name="Coyle M."/>
            <person name="Deiros D.R."/>
            <person name="Dinh H."/>
            <person name="Forbes L."/>
            <person name="Fowler G."/>
            <person name="Francisco L."/>
            <person name="Fu Q."/>
            <person name="Gubbala S."/>
            <person name="Hale W."/>
            <person name="Han Y."/>
            <person name="Hemphill L."/>
            <person name="Highlander S.K."/>
            <person name="Hirani K."/>
            <person name="Hogues M."/>
            <person name="Jackson L."/>
            <person name="Jakkamsetti A."/>
            <person name="Javaid M."/>
            <person name="Jiang H."/>
            <person name="Korchina V."/>
            <person name="Kovar C."/>
            <person name="Lara F."/>
            <person name="Lee S."/>
            <person name="Mata R."/>
            <person name="Mathew T."/>
            <person name="Moen C."/>
            <person name="Morales K."/>
            <person name="Munidasa M."/>
            <person name="Nazareth L."/>
            <person name="Ngo R."/>
            <person name="Nguyen L."/>
            <person name="Okwuonu G."/>
            <person name="Ongeri F."/>
            <person name="Patil S."/>
            <person name="Petrosino J."/>
            <person name="Pham C."/>
            <person name="Pham P."/>
            <person name="Pu L.-L."/>
            <person name="Puazo M."/>
            <person name="Raj R."/>
            <person name="Reid J."/>
            <person name="Rouhana J."/>
            <person name="Saada N."/>
            <person name="Shang Y."/>
            <person name="Simmons D."/>
            <person name="Thornton R."/>
            <person name="Warren J."/>
            <person name="Weissenberger G."/>
            <person name="Zhang J."/>
            <person name="Zhang L."/>
            <person name="Zhou C."/>
            <person name="Zhu D."/>
            <person name="Muzny D."/>
            <person name="Worley K."/>
            <person name="Gibbs R."/>
        </authorList>
    </citation>
    <scope>NUCLEOTIDE SEQUENCE [LARGE SCALE GENOMIC DNA]</scope>
    <source>
        <strain evidence="12 13">ATCC 51172</strain>
    </source>
</reference>
<dbReference type="NCBIfam" id="TIGR00888">
    <property type="entry name" value="guaA_Nterm"/>
    <property type="match status" value="1"/>
</dbReference>
<evidence type="ECO:0000256" key="10">
    <source>
        <dbReference type="PROSITE-ProRule" id="PRU00886"/>
    </source>
</evidence>
<dbReference type="Pfam" id="PF00958">
    <property type="entry name" value="GMP_synt_C"/>
    <property type="match status" value="1"/>
</dbReference>
<proteinExistence type="inferred from homology"/>
<dbReference type="SUPFAM" id="SSF52317">
    <property type="entry name" value="Class I glutamine amidotransferase-like"/>
    <property type="match status" value="1"/>
</dbReference>
<dbReference type="STRING" id="525254.HMPREF0072_0834"/>
<evidence type="ECO:0000256" key="5">
    <source>
        <dbReference type="ARBA" id="ARBA00022749"/>
    </source>
</evidence>
<evidence type="ECO:0000256" key="2">
    <source>
        <dbReference type="ARBA" id="ARBA00005153"/>
    </source>
</evidence>
<keyword evidence="3 9" id="KW-0436">Ligase</keyword>
<dbReference type="CDD" id="cd01997">
    <property type="entry name" value="GMP_synthase_C"/>
    <property type="match status" value="1"/>
</dbReference>
<dbReference type="InterPro" id="IPR022310">
    <property type="entry name" value="NAD/GMP_synthase"/>
</dbReference>
<dbReference type="FunFam" id="3.30.300.10:FF:000002">
    <property type="entry name" value="GMP synthase [glutamine-hydrolyzing]"/>
    <property type="match status" value="1"/>
</dbReference>
<keyword evidence="5 9" id="KW-0332">GMP biosynthesis</keyword>
<feature type="active site" evidence="9">
    <location>
        <position position="188"/>
    </location>
</feature>
<evidence type="ECO:0000313" key="12">
    <source>
        <dbReference type="EMBL" id="EEI86576.1"/>
    </source>
</evidence>